<accession>A0ABU6Y6E2</accession>
<keyword evidence="2" id="KW-1185">Reference proteome</keyword>
<gene>
    <name evidence="1" type="ORF">PIB30_118570</name>
</gene>
<reference evidence="1 2" key="1">
    <citation type="journal article" date="2023" name="Plants (Basel)">
        <title>Bridging the Gap: Combining Genomics and Transcriptomics Approaches to Understand Stylosanthes scabra, an Orphan Legume from the Brazilian Caatinga.</title>
        <authorList>
            <person name="Ferreira-Neto J.R.C."/>
            <person name="da Silva M.D."/>
            <person name="Binneck E."/>
            <person name="de Melo N.F."/>
            <person name="da Silva R.H."/>
            <person name="de Melo A.L.T.M."/>
            <person name="Pandolfi V."/>
            <person name="Bustamante F.O."/>
            <person name="Brasileiro-Vidal A.C."/>
            <person name="Benko-Iseppon A.M."/>
        </authorList>
    </citation>
    <scope>NUCLEOTIDE SEQUENCE [LARGE SCALE GENOMIC DNA]</scope>
    <source>
        <tissue evidence="1">Leaves</tissue>
    </source>
</reference>
<dbReference type="InterPro" id="IPR052957">
    <property type="entry name" value="Auxin_embryo_med"/>
</dbReference>
<dbReference type="PANTHER" id="PTHR32387">
    <property type="entry name" value="WU:FJ29H11"/>
    <property type="match status" value="1"/>
</dbReference>
<evidence type="ECO:0000313" key="1">
    <source>
        <dbReference type="EMBL" id="MED6205579.1"/>
    </source>
</evidence>
<dbReference type="Proteomes" id="UP001341840">
    <property type="component" value="Unassembled WGS sequence"/>
</dbReference>
<proteinExistence type="predicted"/>
<name>A0ABU6Y6E2_9FABA</name>
<dbReference type="EMBL" id="JASCZI010241713">
    <property type="protein sequence ID" value="MED6205579.1"/>
    <property type="molecule type" value="Genomic_DNA"/>
</dbReference>
<sequence>MINALKATNSLKTNNGLKTPGECFFPEPAWRCILDVFTFNVIDRDFYGGKISSYKKELKKAGVVVDYKEATKKFGDVFKQKASQTDFKRCHVESFLSCCRQVKEADYEFPSEVLEVFGTSKWLRTRVGDYKSPRGCILFGPDWRAISAITCLPFIDDSDSCYGMRVHEYKEELKTLGVITELKLGVEFVPNCVRFPSDPSIITPDSVLSLLECIRLMLQLDHSLHDEFLNRLSKQWLNTHAGYRTPDQCLLFDSKWNSFLKPTDGPFITENFYGAKIAEYKKELSEIGVITDIQKGCSLIASNINLHSEFSTIVRIYRYLKEHPWIPENGDNRIWIPKGDSNGEWVNPKECVKSDKNELFDSRLYVLEKYYDKDLLSLFSDMGVRGEPSLRDYIKLWKEWESSVEKISQDECCKFWTYLIKHRSKKSETDLAESLKKLPATSSDSDQIYLLDKGDVFVADNLHLKNLFQQDGVFVWYPKPTLASLPRSELLDLYKKIGVRTISESILKEESSVVDDGKFTQVDPRNVFNVKGLVKLILGFLVCSSLKMEAEKRHEAVQGILNLSICETMEPVTVSYSLPLSSGDVITKKANRMIRWEREKESSRFFTQKMDWSSGNASMLKYATYFSEAISVGVLSENVDHVPALSELIKLAFVLKFDEEAIDFLMESKNLQIFWEDEEFLSSAFPVD</sequence>
<organism evidence="1 2">
    <name type="scientific">Stylosanthes scabra</name>
    <dbReference type="NCBI Taxonomy" id="79078"/>
    <lineage>
        <taxon>Eukaryota</taxon>
        <taxon>Viridiplantae</taxon>
        <taxon>Streptophyta</taxon>
        <taxon>Embryophyta</taxon>
        <taxon>Tracheophyta</taxon>
        <taxon>Spermatophyta</taxon>
        <taxon>Magnoliopsida</taxon>
        <taxon>eudicotyledons</taxon>
        <taxon>Gunneridae</taxon>
        <taxon>Pentapetalae</taxon>
        <taxon>rosids</taxon>
        <taxon>fabids</taxon>
        <taxon>Fabales</taxon>
        <taxon>Fabaceae</taxon>
        <taxon>Papilionoideae</taxon>
        <taxon>50 kb inversion clade</taxon>
        <taxon>dalbergioids sensu lato</taxon>
        <taxon>Dalbergieae</taxon>
        <taxon>Pterocarpus clade</taxon>
        <taxon>Stylosanthes</taxon>
    </lineage>
</organism>
<evidence type="ECO:0000313" key="2">
    <source>
        <dbReference type="Proteomes" id="UP001341840"/>
    </source>
</evidence>
<dbReference type="PANTHER" id="PTHR32387:SF3">
    <property type="entry name" value="ATP_DNA BINDING PROTEIN"/>
    <property type="match status" value="1"/>
</dbReference>
<protein>
    <submittedName>
        <fullName evidence="1">Uncharacterized protein</fullName>
    </submittedName>
</protein>
<comment type="caution">
    <text evidence="1">The sequence shown here is derived from an EMBL/GenBank/DDBJ whole genome shotgun (WGS) entry which is preliminary data.</text>
</comment>